<protein>
    <submittedName>
        <fullName evidence="1">Uncharacterized protein</fullName>
    </submittedName>
</protein>
<keyword evidence="2" id="KW-1185">Reference proteome</keyword>
<sequence>MCAQSIADRNCSSQSGVRLYWKPTAGLRAVSVRFNKKKPPIRIQRRFLIRTAAGSRLIRCVPYPQIYSADYFAFEKLAHRAMDAESEQKRRLMIADGAGVLRSG</sequence>
<comment type="caution">
    <text evidence="1">The sequence shown here is derived from an EMBL/GenBank/DDBJ whole genome shotgun (WGS) entry which is preliminary data.</text>
</comment>
<name>A0AAV7NWL8_PLEWA</name>
<evidence type="ECO:0000313" key="2">
    <source>
        <dbReference type="Proteomes" id="UP001066276"/>
    </source>
</evidence>
<reference evidence="1" key="1">
    <citation type="journal article" date="2022" name="bioRxiv">
        <title>Sequencing and chromosome-scale assembly of the giantPleurodeles waltlgenome.</title>
        <authorList>
            <person name="Brown T."/>
            <person name="Elewa A."/>
            <person name="Iarovenko S."/>
            <person name="Subramanian E."/>
            <person name="Araus A.J."/>
            <person name="Petzold A."/>
            <person name="Susuki M."/>
            <person name="Suzuki K.-i.T."/>
            <person name="Hayashi T."/>
            <person name="Toyoda A."/>
            <person name="Oliveira C."/>
            <person name="Osipova E."/>
            <person name="Leigh N.D."/>
            <person name="Simon A."/>
            <person name="Yun M.H."/>
        </authorList>
    </citation>
    <scope>NUCLEOTIDE SEQUENCE</scope>
    <source>
        <strain evidence="1">20211129_DDA</strain>
        <tissue evidence="1">Liver</tissue>
    </source>
</reference>
<gene>
    <name evidence="1" type="ORF">NDU88_008630</name>
</gene>
<proteinExistence type="predicted"/>
<dbReference type="Proteomes" id="UP001066276">
    <property type="component" value="Chromosome 8"/>
</dbReference>
<accession>A0AAV7NWL8</accession>
<evidence type="ECO:0000313" key="1">
    <source>
        <dbReference type="EMBL" id="KAJ1120465.1"/>
    </source>
</evidence>
<dbReference type="EMBL" id="JANPWB010000012">
    <property type="protein sequence ID" value="KAJ1120465.1"/>
    <property type="molecule type" value="Genomic_DNA"/>
</dbReference>
<dbReference type="AlphaFoldDB" id="A0AAV7NWL8"/>
<organism evidence="1 2">
    <name type="scientific">Pleurodeles waltl</name>
    <name type="common">Iberian ribbed newt</name>
    <dbReference type="NCBI Taxonomy" id="8319"/>
    <lineage>
        <taxon>Eukaryota</taxon>
        <taxon>Metazoa</taxon>
        <taxon>Chordata</taxon>
        <taxon>Craniata</taxon>
        <taxon>Vertebrata</taxon>
        <taxon>Euteleostomi</taxon>
        <taxon>Amphibia</taxon>
        <taxon>Batrachia</taxon>
        <taxon>Caudata</taxon>
        <taxon>Salamandroidea</taxon>
        <taxon>Salamandridae</taxon>
        <taxon>Pleurodelinae</taxon>
        <taxon>Pleurodeles</taxon>
    </lineage>
</organism>